<proteinExistence type="predicted"/>
<dbReference type="EMBL" id="CP013050">
    <property type="protein sequence ID" value="ALM76487.1"/>
    <property type="molecule type" value="Genomic_DNA"/>
</dbReference>
<evidence type="ECO:0000256" key="1">
    <source>
        <dbReference type="SAM" id="Coils"/>
    </source>
</evidence>
<dbReference type="Proteomes" id="UP000066042">
    <property type="component" value="Chromosome"/>
</dbReference>
<dbReference type="GeneID" id="26137804"/>
<organism evidence="2 3">
    <name type="scientific">Thermococcus barophilus</name>
    <dbReference type="NCBI Taxonomy" id="55802"/>
    <lineage>
        <taxon>Archaea</taxon>
        <taxon>Methanobacteriati</taxon>
        <taxon>Methanobacteriota</taxon>
        <taxon>Thermococci</taxon>
        <taxon>Thermococcales</taxon>
        <taxon>Thermococcaceae</taxon>
        <taxon>Thermococcus</taxon>
    </lineage>
</organism>
<sequence length="118" mass="13816">MKVGGERLYLVGRNGKTKVSGLTRVYYKGLRNIVISADAVGKFFEKYGHEKAAYELLKFEKERLEKEIKTLKELIDFGYDLQVYREQLREYELDYQLVNELLAELEKKFRGEADASSH</sequence>
<keyword evidence="1" id="KW-0175">Coiled coil</keyword>
<dbReference type="PATRIC" id="fig|55802.8.peg.2585"/>
<gene>
    <name evidence="2" type="ORF">TBCH5v1_2598</name>
</gene>
<dbReference type="AlphaFoldDB" id="A0A0S1XFC4"/>
<evidence type="ECO:0000313" key="3">
    <source>
        <dbReference type="Proteomes" id="UP000066042"/>
    </source>
</evidence>
<name>A0A0S1XFC4_THEBA</name>
<feature type="coiled-coil region" evidence="1">
    <location>
        <begin position="54"/>
        <end position="108"/>
    </location>
</feature>
<dbReference type="STRING" id="55802.TBCH5v1_2598"/>
<accession>A0A0S1XFC4</accession>
<protein>
    <submittedName>
        <fullName evidence="2">Uncharacterized protein</fullName>
    </submittedName>
</protein>
<reference evidence="2 3" key="1">
    <citation type="journal article" date="2016" name="Genome Announc.">
        <title>Complete genome sequence of the hyperthermophilic and piezophilic archaeon Thermococcus barophilus Ch5, capable of growth at the expense of hydrogenogenesis from carbon monoxide and formate.</title>
        <authorList>
            <person name="Oger P."/>
            <person name="Sokolova T.G."/>
            <person name="Kozhevnikova D.A."/>
            <person name="Taranov E.A."/>
            <person name="Vannier P."/>
            <person name="Lee H.S."/>
            <person name="Kwon K.K."/>
            <person name="Kang S.G."/>
            <person name="Lee J.H."/>
            <person name="Bonch-Osmolovskaya E.A."/>
            <person name="Lebedinsky A.V."/>
        </authorList>
    </citation>
    <scope>NUCLEOTIDE SEQUENCE [LARGE SCALE GENOMIC DNA]</scope>
    <source>
        <strain evidence="3">Ch5</strain>
    </source>
</reference>
<evidence type="ECO:0000313" key="2">
    <source>
        <dbReference type="EMBL" id="ALM76487.1"/>
    </source>
</evidence>
<dbReference type="RefSeq" id="WP_056934863.1">
    <property type="nucleotide sequence ID" value="NZ_CP013050.1"/>
</dbReference>